<name>A0A6A6K3F1_HEVBR</name>
<keyword evidence="1 5" id="KW-0479">Metal-binding</keyword>
<keyword evidence="2" id="KW-0677">Repeat</keyword>
<dbReference type="PANTHER" id="PTHR12547">
    <property type="entry name" value="CCCH ZINC FINGER/TIS11-RELATED"/>
    <property type="match status" value="1"/>
</dbReference>
<dbReference type="PANTHER" id="PTHR12547:SF18">
    <property type="entry name" value="PROTEIN TIS11"/>
    <property type="match status" value="1"/>
</dbReference>
<feature type="domain" description="C3H1-type" evidence="7">
    <location>
        <begin position="138"/>
        <end position="165"/>
    </location>
</feature>
<keyword evidence="9" id="KW-1185">Reference proteome</keyword>
<evidence type="ECO:0000259" key="7">
    <source>
        <dbReference type="PROSITE" id="PS50103"/>
    </source>
</evidence>
<dbReference type="GO" id="GO:0003729">
    <property type="term" value="F:mRNA binding"/>
    <property type="evidence" value="ECO:0007669"/>
    <property type="project" value="InterPro"/>
</dbReference>
<dbReference type="EMBL" id="JAAGAX010000018">
    <property type="protein sequence ID" value="KAF2283331.1"/>
    <property type="molecule type" value="Genomic_DNA"/>
</dbReference>
<evidence type="ECO:0000256" key="3">
    <source>
        <dbReference type="ARBA" id="ARBA00022771"/>
    </source>
</evidence>
<dbReference type="PROSITE" id="PS50103">
    <property type="entry name" value="ZF_C3H1"/>
    <property type="match status" value="1"/>
</dbReference>
<dbReference type="GO" id="GO:0008270">
    <property type="term" value="F:zinc ion binding"/>
    <property type="evidence" value="ECO:0007669"/>
    <property type="project" value="UniProtKB-KW"/>
</dbReference>
<dbReference type="Pfam" id="PF00642">
    <property type="entry name" value="zf-CCCH"/>
    <property type="match status" value="1"/>
</dbReference>
<organism evidence="8 9">
    <name type="scientific">Hevea brasiliensis</name>
    <name type="common">Para rubber tree</name>
    <name type="synonym">Siphonia brasiliensis</name>
    <dbReference type="NCBI Taxonomy" id="3981"/>
    <lineage>
        <taxon>Eukaryota</taxon>
        <taxon>Viridiplantae</taxon>
        <taxon>Streptophyta</taxon>
        <taxon>Embryophyta</taxon>
        <taxon>Tracheophyta</taxon>
        <taxon>Spermatophyta</taxon>
        <taxon>Magnoliopsida</taxon>
        <taxon>eudicotyledons</taxon>
        <taxon>Gunneridae</taxon>
        <taxon>Pentapetalae</taxon>
        <taxon>rosids</taxon>
        <taxon>fabids</taxon>
        <taxon>Malpighiales</taxon>
        <taxon>Euphorbiaceae</taxon>
        <taxon>Crotonoideae</taxon>
        <taxon>Micrandreae</taxon>
        <taxon>Hevea</taxon>
    </lineage>
</organism>
<feature type="zinc finger region" description="C3H1-type" evidence="5">
    <location>
        <begin position="138"/>
        <end position="165"/>
    </location>
</feature>
<dbReference type="SUPFAM" id="SSF90229">
    <property type="entry name" value="CCCH zinc finger"/>
    <property type="match status" value="1"/>
</dbReference>
<keyword evidence="4 5" id="KW-0862">Zinc</keyword>
<dbReference type="Proteomes" id="UP000467840">
    <property type="component" value="Chromosome 12"/>
</dbReference>
<evidence type="ECO:0000256" key="6">
    <source>
        <dbReference type="SAM" id="MobiDB-lite"/>
    </source>
</evidence>
<evidence type="ECO:0000256" key="2">
    <source>
        <dbReference type="ARBA" id="ARBA00022737"/>
    </source>
</evidence>
<dbReference type="Gene3D" id="4.10.1000.10">
    <property type="entry name" value="Zinc finger, CCCH-type"/>
    <property type="match status" value="1"/>
</dbReference>
<evidence type="ECO:0000256" key="1">
    <source>
        <dbReference type="ARBA" id="ARBA00022723"/>
    </source>
</evidence>
<keyword evidence="3 5" id="KW-0863">Zinc-finger</keyword>
<dbReference type="InterPro" id="IPR045877">
    <property type="entry name" value="ZFP36-like"/>
</dbReference>
<dbReference type="AlphaFoldDB" id="A0A6A6K3F1"/>
<dbReference type="InterPro" id="IPR000571">
    <property type="entry name" value="Znf_CCCH"/>
</dbReference>
<dbReference type="InterPro" id="IPR036855">
    <property type="entry name" value="Znf_CCCH_sf"/>
</dbReference>
<protein>
    <recommendedName>
        <fullName evidence="7">C3H1-type domain-containing protein</fullName>
    </recommendedName>
</protein>
<sequence>MDALHSSKKISKLNTINGSVSPINTRFNADSTLIRYLRGGSPITSSPCNAKNDAFSSQEFSSSRSSFGRSLSPLSSIENVMSTPVYGTPVKVVDHDVLVMDGILVESVSGGRVSRSLASDSGDSSSNSSSSSPGISVYKTELCRSWEEFGQCRYGSKCQFAHGKEELRPTCFPMKSKAETHAFKSHTAASYSFGQKSRFLMAEGAVAASHSKPEYRNRSPNIASSSITLAQRIKPEIHNKKPQDWSPLDDGIKVALPGDVDYSLSRKDVDAYIHRILHGPRTGKRLPVFTEFCLE</sequence>
<accession>A0A6A6K3F1</accession>
<evidence type="ECO:0000313" key="8">
    <source>
        <dbReference type="EMBL" id="KAF2283331.1"/>
    </source>
</evidence>
<dbReference type="SMART" id="SM00356">
    <property type="entry name" value="ZnF_C3H1"/>
    <property type="match status" value="1"/>
</dbReference>
<evidence type="ECO:0000256" key="4">
    <source>
        <dbReference type="ARBA" id="ARBA00022833"/>
    </source>
</evidence>
<reference evidence="8 9" key="1">
    <citation type="journal article" date="2020" name="Mol. Plant">
        <title>The Chromosome-Based Rubber Tree Genome Provides New Insights into Spurge Genome Evolution and Rubber Biosynthesis.</title>
        <authorList>
            <person name="Liu J."/>
            <person name="Shi C."/>
            <person name="Shi C.C."/>
            <person name="Li W."/>
            <person name="Zhang Q.J."/>
            <person name="Zhang Y."/>
            <person name="Li K."/>
            <person name="Lu H.F."/>
            <person name="Shi C."/>
            <person name="Zhu S.T."/>
            <person name="Xiao Z.Y."/>
            <person name="Nan H."/>
            <person name="Yue Y."/>
            <person name="Zhu X.G."/>
            <person name="Wu Y."/>
            <person name="Hong X.N."/>
            <person name="Fan G.Y."/>
            <person name="Tong Y."/>
            <person name="Zhang D."/>
            <person name="Mao C.L."/>
            <person name="Liu Y.L."/>
            <person name="Hao S.J."/>
            <person name="Liu W.Q."/>
            <person name="Lv M.Q."/>
            <person name="Zhang H.B."/>
            <person name="Liu Y."/>
            <person name="Hu-Tang G.R."/>
            <person name="Wang J.P."/>
            <person name="Wang J.H."/>
            <person name="Sun Y.H."/>
            <person name="Ni S.B."/>
            <person name="Chen W.B."/>
            <person name="Zhang X.C."/>
            <person name="Jiao Y.N."/>
            <person name="Eichler E.E."/>
            <person name="Li G.H."/>
            <person name="Liu X."/>
            <person name="Gao L.Z."/>
        </authorList>
    </citation>
    <scope>NUCLEOTIDE SEQUENCE [LARGE SCALE GENOMIC DNA]</scope>
    <source>
        <strain evidence="9">cv. GT1</strain>
        <tissue evidence="8">Leaf</tissue>
    </source>
</reference>
<proteinExistence type="predicted"/>
<evidence type="ECO:0000313" key="9">
    <source>
        <dbReference type="Proteomes" id="UP000467840"/>
    </source>
</evidence>
<comment type="caution">
    <text evidence="8">The sequence shown here is derived from an EMBL/GenBank/DDBJ whole genome shotgun (WGS) entry which is preliminary data.</text>
</comment>
<dbReference type="FunFam" id="4.10.1000.10:FF:000001">
    <property type="entry name" value="zinc finger CCCH domain-containing protein 15-like"/>
    <property type="match status" value="1"/>
</dbReference>
<gene>
    <name evidence="8" type="ORF">GH714_002327</name>
</gene>
<feature type="region of interest" description="Disordered" evidence="6">
    <location>
        <begin position="114"/>
        <end position="135"/>
    </location>
</feature>
<evidence type="ECO:0000256" key="5">
    <source>
        <dbReference type="PROSITE-ProRule" id="PRU00723"/>
    </source>
</evidence>